<dbReference type="Proteomes" id="UP001187868">
    <property type="component" value="Unassembled WGS sequence"/>
</dbReference>
<reference evidence="1 2" key="1">
    <citation type="submission" date="2023-10" db="EMBL/GenBank/DDBJ databases">
        <title>Clonality and diversity in the soft rot Dickeya solani phytopathogen.</title>
        <authorList>
            <person name="Pedron J."/>
            <person name="Van Gijisegem F."/>
            <person name="Portier P."/>
            <person name="Taghouti G."/>
        </authorList>
    </citation>
    <scope>NUCLEOTIDE SEQUENCE [LARGE SCALE GENOMIC DNA]</scope>
    <source>
        <strain evidence="1 2">FVG2-MFV017-A9</strain>
    </source>
</reference>
<name>A0ABU4EH70_9GAMM</name>
<comment type="caution">
    <text evidence="1">The sequence shown here is derived from an EMBL/GenBank/DDBJ whole genome shotgun (WGS) entry which is preliminary data.</text>
</comment>
<proteinExistence type="predicted"/>
<accession>A0ABU4EH70</accession>
<organism evidence="1 2">
    <name type="scientific">Dickeya solani</name>
    <dbReference type="NCBI Taxonomy" id="1089444"/>
    <lineage>
        <taxon>Bacteria</taxon>
        <taxon>Pseudomonadati</taxon>
        <taxon>Pseudomonadota</taxon>
        <taxon>Gammaproteobacteria</taxon>
        <taxon>Enterobacterales</taxon>
        <taxon>Pectobacteriaceae</taxon>
        <taxon>Dickeya</taxon>
    </lineage>
</organism>
<dbReference type="EMBL" id="JAWLLM010000016">
    <property type="protein sequence ID" value="MDV7043397.1"/>
    <property type="molecule type" value="Genomic_DNA"/>
</dbReference>
<gene>
    <name evidence="1" type="ORF">RUJ08_14810</name>
</gene>
<dbReference type="RefSeq" id="WP_155518178.1">
    <property type="nucleotide sequence ID" value="NZ_CP104920.1"/>
</dbReference>
<keyword evidence="2" id="KW-1185">Reference proteome</keyword>
<evidence type="ECO:0000313" key="2">
    <source>
        <dbReference type="Proteomes" id="UP001187868"/>
    </source>
</evidence>
<sequence>MINNPRVMVIPRAGDFAIAVTDGSDDFHDAALMVVAGYCDSGGCIADTMESTLYFAAKRIIELESKNTPPVIPANESREVETMTPREFWTSLRMMAETTLAQLQQLHLQERDYQTEHRAAISSLSSLLREQA</sequence>
<protein>
    <submittedName>
        <fullName evidence="1">Uncharacterized protein</fullName>
    </submittedName>
</protein>
<evidence type="ECO:0000313" key="1">
    <source>
        <dbReference type="EMBL" id="MDV7043397.1"/>
    </source>
</evidence>